<dbReference type="Proteomes" id="UP001172386">
    <property type="component" value="Unassembled WGS sequence"/>
</dbReference>
<dbReference type="EMBL" id="JAPDRQ010000051">
    <property type="protein sequence ID" value="KAJ9658395.1"/>
    <property type="molecule type" value="Genomic_DNA"/>
</dbReference>
<accession>A0ACC3AAN1</accession>
<keyword evidence="2" id="KW-1185">Reference proteome</keyword>
<evidence type="ECO:0000313" key="2">
    <source>
        <dbReference type="Proteomes" id="UP001172386"/>
    </source>
</evidence>
<reference evidence="1" key="1">
    <citation type="submission" date="2022-10" db="EMBL/GenBank/DDBJ databases">
        <title>Culturing micro-colonial fungi from biological soil crusts in the Mojave desert and describing Neophaeococcomyces mojavensis, and introducing the new genera and species Taxawa tesnikishii.</title>
        <authorList>
            <person name="Kurbessoian T."/>
            <person name="Stajich J.E."/>
        </authorList>
    </citation>
    <scope>NUCLEOTIDE SEQUENCE</scope>
    <source>
        <strain evidence="1">JES_112</strain>
    </source>
</reference>
<organism evidence="1 2">
    <name type="scientific">Neophaeococcomyces mojaviensis</name>
    <dbReference type="NCBI Taxonomy" id="3383035"/>
    <lineage>
        <taxon>Eukaryota</taxon>
        <taxon>Fungi</taxon>
        <taxon>Dikarya</taxon>
        <taxon>Ascomycota</taxon>
        <taxon>Pezizomycotina</taxon>
        <taxon>Eurotiomycetes</taxon>
        <taxon>Chaetothyriomycetidae</taxon>
        <taxon>Chaetothyriales</taxon>
        <taxon>Chaetothyriales incertae sedis</taxon>
        <taxon>Neophaeococcomyces</taxon>
    </lineage>
</organism>
<protein>
    <submittedName>
        <fullName evidence="1">Uncharacterized protein</fullName>
    </submittedName>
</protein>
<evidence type="ECO:0000313" key="1">
    <source>
        <dbReference type="EMBL" id="KAJ9658395.1"/>
    </source>
</evidence>
<name>A0ACC3AAN1_9EURO</name>
<sequence>MSILDLPEDILSLVFVLLEPKDFLAFCRSSKALYTNYQKDSLFWRTQTSTTFRTPISPLLKTDGARWYSLYRRLKTQTRLYTWGQGLKGNLGHGVAINRGPVNRGPVNRGRIAGRMIPIAPRLRFQRTTSNWPTEAHVPDDVGVIADLQCGGWSTVILSSAGKLYAIGSINSANFVNVGSQTEHFERLEYLTQSTSALSQFSAGRSHILALTDDNEILSWDRINAKGLKVLSRNGSKFSGRPTAVVAGWGDSSAYVPELGIVYWSPLKNDQGDDMLDAREVKEKIIPKTARTFTTTGDVVQVTAHILLEGFIVWITSSSEIWACDISHQNQEDTEPTSPAVRLPGYTDGADHLSDIKGSFRNFVVLTSSGRVLAGSTDYVKKCFAEARDQMAKHPGEDIDSSDPTMWENLRDIISSRPRDLPALQHTGVISVQFGDWHYQALHSNGTITSHGHEIESCGALGLGDAFQGAKLRALYSTGPQGLRLDSKLRPVADLKGRQVWFEPEKLDWLKHLQAAAEKNLTEHPDEPYWNDILNDPAKQAMFSEWIEQEGRHWEDGPLTFNASLDQSIKKMELDSSEDSHVGAYFALAIGAAGWHTGALVLVDEEKADRTHQKWWGEANPIWVSEGFPRVRLPDGTEPPQPEGLTQGEHTLASASRPWRDGMPTVEELGLVQR</sequence>
<gene>
    <name evidence="1" type="ORF">H2198_003679</name>
</gene>
<proteinExistence type="predicted"/>
<comment type="caution">
    <text evidence="1">The sequence shown here is derived from an EMBL/GenBank/DDBJ whole genome shotgun (WGS) entry which is preliminary data.</text>
</comment>